<name>A0A916L855_MYCTX</name>
<comment type="caution">
    <text evidence="2">The sequence shown here is derived from an EMBL/GenBank/DDBJ whole genome shotgun (WGS) entry which is preliminary data.</text>
</comment>
<evidence type="ECO:0000313" key="3">
    <source>
        <dbReference type="Proteomes" id="UP000039021"/>
    </source>
</evidence>
<sequence>MFSPTVSAPSTAPPAACSASAIRAPGARVTSPGVCTRPTTLTTTGRPERSGEPGLADDLGFVGETGSTGGSLADITGSVRSRIKVNTVTSTARAAITANATAPARPGSARILSAQPCPREVSGSQRGSSEFGSSRGSSWSGPSSVGSCGSGSKCADAACESISGTAPSRLCSRSAGSSVRMGRP</sequence>
<dbReference type="AlphaFoldDB" id="A0A916L855"/>
<feature type="region of interest" description="Disordered" evidence="1">
    <location>
        <begin position="98"/>
        <end position="155"/>
    </location>
</feature>
<evidence type="ECO:0000256" key="1">
    <source>
        <dbReference type="SAM" id="MobiDB-lite"/>
    </source>
</evidence>
<gene>
    <name evidence="2" type="ORF">ERS007739_00443</name>
</gene>
<dbReference type="Proteomes" id="UP000039021">
    <property type="component" value="Unassembled WGS sequence"/>
</dbReference>
<feature type="compositionally biased region" description="Low complexity" evidence="1">
    <location>
        <begin position="36"/>
        <end position="45"/>
    </location>
</feature>
<feature type="region of interest" description="Disordered" evidence="1">
    <location>
        <begin position="22"/>
        <end position="70"/>
    </location>
</feature>
<protein>
    <submittedName>
        <fullName evidence="2">Uncharacterized protein</fullName>
    </submittedName>
</protein>
<feature type="compositionally biased region" description="Low complexity" evidence="1">
    <location>
        <begin position="122"/>
        <end position="152"/>
    </location>
</feature>
<proteinExistence type="predicted"/>
<reference evidence="3" key="1">
    <citation type="submission" date="2015-03" db="EMBL/GenBank/DDBJ databases">
        <authorList>
            <consortium name="Pathogen Informatics"/>
        </authorList>
    </citation>
    <scope>NUCLEOTIDE SEQUENCE [LARGE SCALE GENOMIC DNA]</scope>
    <source>
        <strain evidence="3">N09902308</strain>
    </source>
</reference>
<dbReference type="EMBL" id="CSBK01000123">
    <property type="protein sequence ID" value="COW97741.1"/>
    <property type="molecule type" value="Genomic_DNA"/>
</dbReference>
<organism evidence="2 3">
    <name type="scientific">Mycobacterium tuberculosis</name>
    <dbReference type="NCBI Taxonomy" id="1773"/>
    <lineage>
        <taxon>Bacteria</taxon>
        <taxon>Bacillati</taxon>
        <taxon>Actinomycetota</taxon>
        <taxon>Actinomycetes</taxon>
        <taxon>Mycobacteriales</taxon>
        <taxon>Mycobacteriaceae</taxon>
        <taxon>Mycobacterium</taxon>
        <taxon>Mycobacterium tuberculosis complex</taxon>
    </lineage>
</organism>
<evidence type="ECO:0000313" key="2">
    <source>
        <dbReference type="EMBL" id="COW97741.1"/>
    </source>
</evidence>
<accession>A0A916L855</accession>